<keyword evidence="2" id="KW-0472">Membrane</keyword>
<feature type="region of interest" description="Disordered" evidence="1">
    <location>
        <begin position="117"/>
        <end position="154"/>
    </location>
</feature>
<feature type="transmembrane region" description="Helical" evidence="2">
    <location>
        <begin position="29"/>
        <end position="57"/>
    </location>
</feature>
<feature type="region of interest" description="Disordered" evidence="1">
    <location>
        <begin position="76"/>
        <end position="101"/>
    </location>
</feature>
<keyword evidence="2" id="KW-0812">Transmembrane</keyword>
<keyword evidence="4" id="KW-1185">Reference proteome</keyword>
<evidence type="ECO:0000313" key="4">
    <source>
        <dbReference type="Proteomes" id="UP001642540"/>
    </source>
</evidence>
<comment type="caution">
    <text evidence="3">The sequence shown here is derived from an EMBL/GenBank/DDBJ whole genome shotgun (WGS) entry which is preliminary data.</text>
</comment>
<sequence length="266" mass="29924">MKPFSRNGKYSEEDPQSGNWNRDDCHWTFLMFSMGLFLCITTSLIMITELSSFALLYQNRNLLIAIYDEKINTTDDTHSSLQTSSTSITENSTPMISTPEVVSESITSTISTITEATQESTSSLPVDTSSADNIDRTTETEYATTSASTDPPEDVKKRNPIIILEEHLMFVKTYLCYQSCLQPIINMARINASLSASTRSDNFITLTAQVATATDMRVAKRKVAHMALQYLFVDYLEESIVEPEWSIEIPNCEIPGNRTWTTCRKT</sequence>
<keyword evidence="2" id="KW-1133">Transmembrane helix</keyword>
<organism evidence="3 4">
    <name type="scientific">Orchesella dallaii</name>
    <dbReference type="NCBI Taxonomy" id="48710"/>
    <lineage>
        <taxon>Eukaryota</taxon>
        <taxon>Metazoa</taxon>
        <taxon>Ecdysozoa</taxon>
        <taxon>Arthropoda</taxon>
        <taxon>Hexapoda</taxon>
        <taxon>Collembola</taxon>
        <taxon>Entomobryomorpha</taxon>
        <taxon>Entomobryoidea</taxon>
        <taxon>Orchesellidae</taxon>
        <taxon>Orchesellinae</taxon>
        <taxon>Orchesella</taxon>
    </lineage>
</organism>
<dbReference type="EMBL" id="CAXLJM020000049">
    <property type="protein sequence ID" value="CAL8112681.1"/>
    <property type="molecule type" value="Genomic_DNA"/>
</dbReference>
<name>A0ABP1QY65_9HEXA</name>
<proteinExistence type="predicted"/>
<feature type="compositionally biased region" description="Polar residues" evidence="1">
    <location>
        <begin position="79"/>
        <end position="96"/>
    </location>
</feature>
<evidence type="ECO:0000256" key="2">
    <source>
        <dbReference type="SAM" id="Phobius"/>
    </source>
</evidence>
<evidence type="ECO:0000313" key="3">
    <source>
        <dbReference type="EMBL" id="CAL8112681.1"/>
    </source>
</evidence>
<dbReference type="Proteomes" id="UP001642540">
    <property type="component" value="Unassembled WGS sequence"/>
</dbReference>
<protein>
    <submittedName>
        <fullName evidence="3">Uncharacterized protein</fullName>
    </submittedName>
</protein>
<evidence type="ECO:0000256" key="1">
    <source>
        <dbReference type="SAM" id="MobiDB-lite"/>
    </source>
</evidence>
<accession>A0ABP1QY65</accession>
<feature type="compositionally biased region" description="Low complexity" evidence="1">
    <location>
        <begin position="140"/>
        <end position="149"/>
    </location>
</feature>
<gene>
    <name evidence="3" type="ORF">ODALV1_LOCUS15734</name>
</gene>
<reference evidence="3 4" key="1">
    <citation type="submission" date="2024-08" db="EMBL/GenBank/DDBJ databases">
        <authorList>
            <person name="Cucini C."/>
            <person name="Frati F."/>
        </authorList>
    </citation>
    <scope>NUCLEOTIDE SEQUENCE [LARGE SCALE GENOMIC DNA]</scope>
</reference>